<reference evidence="3 4" key="1">
    <citation type="journal article" date="2021" name="Int. J. Syst. Evol. Microbiol.">
        <title>Faecalibacter bovis sp. nov., isolated from cow faeces.</title>
        <authorList>
            <person name="Li F."/>
            <person name="Zhao W."/>
            <person name="Hong Q."/>
            <person name="Shao Q."/>
            <person name="Song J."/>
            <person name="Yang S."/>
        </authorList>
    </citation>
    <scope>NUCLEOTIDE SEQUENCE [LARGE SCALE GENOMIC DNA]</scope>
    <source>
        <strain evidence="3 4">ZY171143</strain>
    </source>
</reference>
<feature type="domain" description="Alpha-2-macroglobulin" evidence="2">
    <location>
        <begin position="1274"/>
        <end position="1364"/>
    </location>
</feature>
<dbReference type="InterPro" id="IPR037066">
    <property type="entry name" value="Plug_dom_sf"/>
</dbReference>
<dbReference type="InterPro" id="IPR002890">
    <property type="entry name" value="MG2"/>
</dbReference>
<evidence type="ECO:0000259" key="2">
    <source>
        <dbReference type="SMART" id="SM01360"/>
    </source>
</evidence>
<evidence type="ECO:0000256" key="1">
    <source>
        <dbReference type="ARBA" id="ARBA00010556"/>
    </source>
</evidence>
<sequence length="2004" mass="232587">MKFKALFFLILSFYTFGQNFDYKSNFDSINSNIAKKNYDNANRFIQQTKSIALKENKQPEYLLAFFREIHLLRFKQTNQEFFINKVSETLNNEIKKANKIEKAILHQYYANFLFDRIYSKPIKENDQSNSYTDWSTVKKIKYIDSLLVESIKDYKTLQKEPSEKWKLLFTSNAIDQPQLEDVKTSFAHYNSFTIAPTLFHILGNMYLNGIDNLYSNNINDVEKRNQIINHRITTIQNELEIINQKSPEAKAYQYYTNFGRKRDELNFDDLIQNLKKIPADFNAQILYRTINNINYTYNYNRDKIPTAIKQLNQAIELYPNTIWTKNLIELKKKISKPSFNLDFPTSYTKNEYIPITITSVKTDQLYIRIYKNSHPFDKKQVNFSYDTIANRYETDAKLVYEEKIKLKHFEDYLDHSTLYKINPLEAGEYFIVASNHPDFVNDDETKIVKSSTITISDWIVKMFEIDETNNGYKYKAQIINRNTGLPLLNTRIQLYNDGEKKDYDKIKSLTTNEAGEFFYQSNDNSDKYEDLDYLYLYIPSSKEFIELMNLDVDNYNYNLENNASKIKNAVILTDRAIYRPNQEVFFKAIVYEKNQKTGNVLAGIELKSILFDANHQKIDSIILKTNEFGSINGKFKLPEETLNGNFRISVFHKKENIGYQYFQVEEYKRPTFRVKLNQPKENYQLGDTAIFKGFVESLSGARLTNVKIEYEIKSSLSNINFTDHTTTDENGEFTITQKLVGNQKYNDLNFYIKAINETGESQITSLKYYFSENPYQINLAPSKYYINKDWKDININTENLNKQFTPLKGQITIYQIPEPAGIYGEHEYDFDSDYHILSSEAKHKYFGKYNLNDENLEEEKRYWKNYKIVQTSSFDTNEKKFVTVNQPEKLSKGKYLVEAISIIKNDTISDFKVVHIAEDESYRTSSKEFLTVKFSKNDYNVGDEFKLEFETDFKEKSNIFLYLQEENKFIKTIALPFKNGKAIYTTKITKELVNNNFKIDYLFIKNNQYKSGNLKIPMQVATKELEIKTAVFRDKIQPGNQETWSLKIVNPNQKNADAEVLASMYDASLDQFRNHSFYKINWNRWAQYPFQVNNFMTDLYDTSNLISKYKSKSYIPLQFNYPEFKWVTYEPFQEFGTNYDVVKQSISVGANTKYEENFETSVDQMLSGKVPGIDLSEVVGMGYAVGATNSVTIRGVSSITAKNPLIVVDGVIQEDTFDVSKLNITSTTLLKDQSATALYGSRGANGVIVITTDGKANYKIDLSTVKTRTNLQETAFFYPTLRTDKAGLITFEFTSPEALSEWKLLVFAHDKELNSGVGTFTTKTQKDLMVSPHLPRFLRSGDEMVISAQIQNISENDISGLAKIELINPQTNEVINNLFNIVNNKKTFDTKSKQNSLIEWSIKVPDNLEDVIIKIVVGNNQFSDGEQQVLPILPNKIEISEANSFVVLPNEEKEITINNQKNNFKQIKIDIESNQLVQVLSILNNLAFYPYECTEQTTSKWYAYKLLEQIKATHPEVVTYLQELLKTEKIETSFDNEINKIKSNWVNKANSQKEQLIQIAKLFEGKNISKEIKSLESKIVSSQLKDGSFPWFEGGKTNHEITKQILIYMGRMIKSQPNEVSDGLKNSFQKGVEYLIQYNLDLQKSTEKIKNINLSNYIDLIYIYQFNPIENPKIAEVKKLYQKQYNNIETEVAKSNLSLRAKAAIVTKFLGSEVYAKNILKSLDDEMIVEKENGSYWNDPQHYFLETPLSTQAVLVEAFLANGKETQNLVQWMLLKHKQNAWNNTLSNNYTVSSLLNTLKSDQKTEPKVEIKGLENLETTKVFGQEILQSKNINQIPDSFKVKNNQTFNLYGTVITTHQVPFEDVKSHQSKLRIEREILIKEKEVWVPLNRDIRLGENLKIKLTLISEEDVSYIHLKDNRAAGFEPVYKPSGYKWIGGTPHYFETKDTETNFFIDYLPKGFHVFEYEVKANNLGTYNAGISQAESMYNTSYKTHSKSSKITIVK</sequence>
<keyword evidence="3" id="KW-0675">Receptor</keyword>
<dbReference type="Gene3D" id="1.50.10.20">
    <property type="match status" value="1"/>
</dbReference>
<evidence type="ECO:0000313" key="4">
    <source>
        <dbReference type="Proteomes" id="UP000672011"/>
    </source>
</evidence>
<organism evidence="3 4">
    <name type="scientific">Faecalibacter bovis</name>
    <dbReference type="NCBI Taxonomy" id="2898187"/>
    <lineage>
        <taxon>Bacteria</taxon>
        <taxon>Pseudomonadati</taxon>
        <taxon>Bacteroidota</taxon>
        <taxon>Flavobacteriia</taxon>
        <taxon>Flavobacteriales</taxon>
        <taxon>Weeksellaceae</taxon>
        <taxon>Faecalibacter</taxon>
    </lineage>
</organism>
<proteinExistence type="inferred from homology"/>
<dbReference type="InterPro" id="IPR051802">
    <property type="entry name" value="YfhM-like"/>
</dbReference>
<keyword evidence="4" id="KW-1185">Reference proteome</keyword>
<dbReference type="InterPro" id="IPR011625">
    <property type="entry name" value="A2M_N_BRD"/>
</dbReference>
<accession>A0ABX7X9T6</accession>
<evidence type="ECO:0000313" key="3">
    <source>
        <dbReference type="EMBL" id="QTV04648.1"/>
    </source>
</evidence>
<dbReference type="Pfam" id="PF01835">
    <property type="entry name" value="MG2"/>
    <property type="match status" value="1"/>
</dbReference>
<dbReference type="SUPFAM" id="SSF56935">
    <property type="entry name" value="Porins"/>
    <property type="match status" value="1"/>
</dbReference>
<dbReference type="Gene3D" id="2.60.40.1930">
    <property type="match status" value="1"/>
</dbReference>
<dbReference type="InterPro" id="IPR012910">
    <property type="entry name" value="Plug_dom"/>
</dbReference>
<dbReference type="Pfam" id="PF17973">
    <property type="entry name" value="bMG10"/>
    <property type="match status" value="1"/>
</dbReference>
<dbReference type="Pfam" id="PF07715">
    <property type="entry name" value="Plug"/>
    <property type="match status" value="1"/>
</dbReference>
<dbReference type="SMART" id="SM01360">
    <property type="entry name" value="A2M"/>
    <property type="match status" value="1"/>
</dbReference>
<dbReference type="Pfam" id="PF07703">
    <property type="entry name" value="A2M_BRD"/>
    <property type="match status" value="1"/>
</dbReference>
<gene>
    <name evidence="3" type="ORF">J9309_07430</name>
</gene>
<name>A0ABX7X9T6_9FLAO</name>
<dbReference type="InterPro" id="IPR001599">
    <property type="entry name" value="Macroglobln_a2"/>
</dbReference>
<dbReference type="Gene3D" id="2.170.130.10">
    <property type="entry name" value="TonB-dependent receptor, plug domain"/>
    <property type="match status" value="1"/>
</dbReference>
<dbReference type="EMBL" id="CP072842">
    <property type="protein sequence ID" value="QTV04648.1"/>
    <property type="molecule type" value="Genomic_DNA"/>
</dbReference>
<dbReference type="NCBIfam" id="TIGR04057">
    <property type="entry name" value="SusC_RagA_signa"/>
    <property type="match status" value="1"/>
</dbReference>
<dbReference type="PANTHER" id="PTHR40094:SF1">
    <property type="entry name" value="UBIQUITIN DOMAIN-CONTAINING PROTEIN"/>
    <property type="match status" value="1"/>
</dbReference>
<dbReference type="Pfam" id="PF00207">
    <property type="entry name" value="A2M"/>
    <property type="match status" value="1"/>
</dbReference>
<dbReference type="PANTHER" id="PTHR40094">
    <property type="entry name" value="ALPHA-2-MACROGLOBULIN HOMOLOG"/>
    <property type="match status" value="1"/>
</dbReference>
<dbReference type="InterPro" id="IPR023997">
    <property type="entry name" value="TonB-dep_OMP_SusC/RagA_CS"/>
</dbReference>
<dbReference type="Proteomes" id="UP000672011">
    <property type="component" value="Chromosome"/>
</dbReference>
<protein>
    <submittedName>
        <fullName evidence="3">TonB-dependent receptor plug domain-containing protein</fullName>
    </submittedName>
</protein>
<dbReference type="InterPro" id="IPR041246">
    <property type="entry name" value="Bact_MG10"/>
</dbReference>
<reference evidence="4" key="2">
    <citation type="submission" date="2021-04" db="EMBL/GenBank/DDBJ databases">
        <title>Taxonomy of Flavobacteriaceae bacterium ZY171143.</title>
        <authorList>
            <person name="Li F."/>
        </authorList>
    </citation>
    <scope>NUCLEOTIDE SEQUENCE [LARGE SCALE GENOMIC DNA]</scope>
    <source>
        <strain evidence="4">ZY171143</strain>
    </source>
</reference>
<comment type="similarity">
    <text evidence="1">Belongs to the protease inhibitor I39 (alpha-2-macroglobulin) family. Bacterial alpha-2-macroglobulin subfamily.</text>
</comment>
<dbReference type="RefSeq" id="WP_230475263.1">
    <property type="nucleotide sequence ID" value="NZ_CP072842.1"/>
</dbReference>